<dbReference type="EMBL" id="JGVR01000027">
    <property type="protein sequence ID" value="KEZ16732.1"/>
    <property type="molecule type" value="Genomic_DNA"/>
</dbReference>
<feature type="transmembrane region" description="Helical" evidence="1">
    <location>
        <begin position="140"/>
        <end position="158"/>
    </location>
</feature>
<proteinExistence type="predicted"/>
<evidence type="ECO:0000313" key="2">
    <source>
        <dbReference type="EMBL" id="KEZ16732.1"/>
    </source>
</evidence>
<dbReference type="AlphaFoldDB" id="A0A084EFJ0"/>
<evidence type="ECO:0000313" key="3">
    <source>
        <dbReference type="Proteomes" id="UP000028534"/>
    </source>
</evidence>
<feature type="transmembrane region" description="Helical" evidence="1">
    <location>
        <begin position="83"/>
        <end position="101"/>
    </location>
</feature>
<name>A0A084EFJ0_SPHYA</name>
<gene>
    <name evidence="2" type="ORF">CP98_03960</name>
</gene>
<dbReference type="eggNOG" id="COG5395">
    <property type="taxonomic scope" value="Bacteria"/>
</dbReference>
<keyword evidence="1" id="KW-1133">Transmembrane helix</keyword>
<keyword evidence="1" id="KW-0812">Transmembrane</keyword>
<dbReference type="STRING" id="13690.AX777_14865"/>
<feature type="transmembrane region" description="Helical" evidence="1">
    <location>
        <begin position="107"/>
        <end position="128"/>
    </location>
</feature>
<dbReference type="RefSeq" id="WP_037521750.1">
    <property type="nucleotide sequence ID" value="NZ_JGVR01000027.1"/>
</dbReference>
<reference evidence="2 3" key="1">
    <citation type="submission" date="2014-03" db="EMBL/GenBank/DDBJ databases">
        <title>Genome sequence of Sphingobium yanoikuyae B1.</title>
        <authorList>
            <person name="Gan H.M."/>
            <person name="Gan H.Y."/>
            <person name="Savka M.A."/>
        </authorList>
    </citation>
    <scope>NUCLEOTIDE SEQUENCE [LARGE SCALE GENOMIC DNA]</scope>
    <source>
        <strain evidence="2 3">B1</strain>
    </source>
</reference>
<comment type="caution">
    <text evidence="2">The sequence shown here is derived from an EMBL/GenBank/DDBJ whole genome shotgun (WGS) entry which is preliminary data.</text>
</comment>
<dbReference type="Proteomes" id="UP000028534">
    <property type="component" value="Unassembled WGS sequence"/>
</dbReference>
<evidence type="ECO:0000256" key="1">
    <source>
        <dbReference type="SAM" id="Phobius"/>
    </source>
</evidence>
<keyword evidence="1" id="KW-0472">Membrane</keyword>
<protein>
    <submittedName>
        <fullName evidence="2">Putative membrane protein</fullName>
    </submittedName>
</protein>
<feature type="transmembrane region" description="Helical" evidence="1">
    <location>
        <begin position="51"/>
        <end position="71"/>
    </location>
</feature>
<feature type="transmembrane region" description="Helical" evidence="1">
    <location>
        <begin position="21"/>
        <end position="39"/>
    </location>
</feature>
<accession>A0A084EFJ0</accession>
<dbReference type="PATRIC" id="fig|13690.10.peg.4064"/>
<sequence length="168" mass="18627">MASIASTSSQPKGIAPDRYERVLAVASVILLAVVLTAIGRGHGQWGQVPGFVWFHLLTILVALALTPVMLLRRRGDGQHRWLGWVWSGALFLTALDSFLLHGPGSRFSIIHILSIFTLIQVPIIVLSARRHDLKRHRRSVRGMVTGALLIAGFFTFPFDRMLGQWLLG</sequence>
<organism evidence="2 3">
    <name type="scientific">Sphingobium yanoikuyae</name>
    <name type="common">Sphingomonas yanoikuyae</name>
    <dbReference type="NCBI Taxonomy" id="13690"/>
    <lineage>
        <taxon>Bacteria</taxon>
        <taxon>Pseudomonadati</taxon>
        <taxon>Pseudomonadota</taxon>
        <taxon>Alphaproteobacteria</taxon>
        <taxon>Sphingomonadales</taxon>
        <taxon>Sphingomonadaceae</taxon>
        <taxon>Sphingobium</taxon>
    </lineage>
</organism>